<evidence type="ECO:0000313" key="1">
    <source>
        <dbReference type="EMBL" id="KPW98492.1"/>
    </source>
</evidence>
<gene>
    <name evidence="1" type="ORF">ALO79_01938</name>
</gene>
<dbReference type="EMBL" id="LJQD01000107">
    <property type="protein sequence ID" value="KPW98492.1"/>
    <property type="molecule type" value="Genomic_DNA"/>
</dbReference>
<evidence type="ECO:0000313" key="2">
    <source>
        <dbReference type="Proteomes" id="UP000050381"/>
    </source>
</evidence>
<accession>A0A0P9N877</accession>
<dbReference type="PATRIC" id="fig|264450.4.peg.2357"/>
<dbReference type="SUPFAM" id="SSF52540">
    <property type="entry name" value="P-loop containing nucleoside triphosphate hydrolases"/>
    <property type="match status" value="1"/>
</dbReference>
<dbReference type="InterPro" id="IPR011990">
    <property type="entry name" value="TPR-like_helical_dom_sf"/>
</dbReference>
<proteinExistence type="predicted"/>
<dbReference type="AlphaFoldDB" id="A0A0P9N877"/>
<dbReference type="SUPFAM" id="SSF48452">
    <property type="entry name" value="TPR-like"/>
    <property type="match status" value="1"/>
</dbReference>
<protein>
    <submittedName>
        <fullName evidence="1">TPR domain-containing protein</fullName>
    </submittedName>
</protein>
<sequence>MAIYFPDQNALLLLVPKTGSTWVRAVLEDMNLNIEIVGDTKMRHHDQLSYFDRDNYSFVGAFVRNPISWYQSYWSYRMEKGWRPQYEIDRICADDNFEQFIRNVTTKMPGALTNIFSSYISSASKPIDFVGKQESLSEDLCAFLQLIGISVDESFFQKYGLINNTNTKAELTSELEELITLSEWETMKRFNYLEDRLDCFGLRQMEVTYPEKAGDLRLLALWTEQIHWVHDDRKKHSGAYINPRTRYARVCSNYALFAQHEQKDLKIAEAKFLEALEHDPRHPRTLCNYALYVWRHLQDAPRAKTIMLRALEVRPNHPYTLGKLARFVRLVENNFSLAHEYYNKSLELSPAQDALREEYLQFSKKCHRVESI</sequence>
<dbReference type="InterPro" id="IPR027417">
    <property type="entry name" value="P-loop_NTPase"/>
</dbReference>
<dbReference type="Proteomes" id="UP000050381">
    <property type="component" value="Unassembled WGS sequence"/>
</dbReference>
<dbReference type="Gene3D" id="1.25.40.10">
    <property type="entry name" value="Tetratricopeptide repeat domain"/>
    <property type="match status" value="1"/>
</dbReference>
<comment type="caution">
    <text evidence="1">The sequence shown here is derived from an EMBL/GenBank/DDBJ whole genome shotgun (WGS) entry which is preliminary data.</text>
</comment>
<organism evidence="1 2">
    <name type="scientific">Pseudomonas syringae pv. castaneae</name>
    <dbReference type="NCBI Taxonomy" id="264450"/>
    <lineage>
        <taxon>Bacteria</taxon>
        <taxon>Pseudomonadati</taxon>
        <taxon>Pseudomonadota</taxon>
        <taxon>Gammaproteobacteria</taxon>
        <taxon>Pseudomonadales</taxon>
        <taxon>Pseudomonadaceae</taxon>
        <taxon>Pseudomonas</taxon>
        <taxon>Pseudomonas syringae</taxon>
    </lineage>
</organism>
<reference evidence="1 2" key="1">
    <citation type="submission" date="2015-09" db="EMBL/GenBank/DDBJ databases">
        <title>Genome announcement of multiple Pseudomonas syringae strains.</title>
        <authorList>
            <person name="Thakur S."/>
            <person name="Wang P.W."/>
            <person name="Gong Y."/>
            <person name="Weir B.S."/>
            <person name="Guttman D.S."/>
        </authorList>
    </citation>
    <scope>NUCLEOTIDE SEQUENCE [LARGE SCALE GENOMIC DNA]</scope>
    <source>
        <strain evidence="1 2">ICMP9419</strain>
    </source>
</reference>
<dbReference type="RefSeq" id="WP_057431032.1">
    <property type="nucleotide sequence ID" value="NZ_LIIH01000106.1"/>
</dbReference>
<name>A0A0P9N877_PSESX</name>